<dbReference type="AlphaFoldDB" id="A0A238WGG7"/>
<dbReference type="InterPro" id="IPR055965">
    <property type="entry name" value="DUF7543"/>
</dbReference>
<sequence>METEWTVSREDDTITEWQRSDGYATVRVRERGDGAYVVRLDVMEQAVDGRVYERERYPDRETATARAAEWRTAYTLAE</sequence>
<organism evidence="1 2">
    <name type="scientific">Halorubrum vacuolatum</name>
    <name type="common">Natronobacterium vacuolatum</name>
    <dbReference type="NCBI Taxonomy" id="63740"/>
    <lineage>
        <taxon>Archaea</taxon>
        <taxon>Methanobacteriati</taxon>
        <taxon>Methanobacteriota</taxon>
        <taxon>Stenosarchaea group</taxon>
        <taxon>Halobacteria</taxon>
        <taxon>Halobacteriales</taxon>
        <taxon>Haloferacaceae</taxon>
        <taxon>Halorubrum</taxon>
    </lineage>
</organism>
<reference evidence="1 2" key="1">
    <citation type="submission" date="2017-06" db="EMBL/GenBank/DDBJ databases">
        <authorList>
            <person name="Kim H.J."/>
            <person name="Triplett B.A."/>
        </authorList>
    </citation>
    <scope>NUCLEOTIDE SEQUENCE [LARGE SCALE GENOMIC DNA]</scope>
    <source>
        <strain evidence="1 2">DSM 8800</strain>
    </source>
</reference>
<proteinExistence type="predicted"/>
<evidence type="ECO:0000313" key="1">
    <source>
        <dbReference type="EMBL" id="SNR45686.1"/>
    </source>
</evidence>
<dbReference type="Pfam" id="PF24399">
    <property type="entry name" value="DUF7543"/>
    <property type="match status" value="1"/>
</dbReference>
<dbReference type="OrthoDB" id="228403at2157"/>
<keyword evidence="2" id="KW-1185">Reference proteome</keyword>
<protein>
    <submittedName>
        <fullName evidence="1">Uncharacterized protein</fullName>
    </submittedName>
</protein>
<name>A0A238WGG7_HALVU</name>
<gene>
    <name evidence="1" type="ORF">SAMN06264855_107141</name>
</gene>
<dbReference type="EMBL" id="FZNQ01000007">
    <property type="protein sequence ID" value="SNR45686.1"/>
    <property type="molecule type" value="Genomic_DNA"/>
</dbReference>
<evidence type="ECO:0000313" key="2">
    <source>
        <dbReference type="Proteomes" id="UP000198397"/>
    </source>
</evidence>
<accession>A0A238WGG7</accession>
<dbReference type="Proteomes" id="UP000198397">
    <property type="component" value="Unassembled WGS sequence"/>
</dbReference>
<dbReference type="RefSeq" id="WP_089384668.1">
    <property type="nucleotide sequence ID" value="NZ_FZNQ01000007.1"/>
</dbReference>